<evidence type="ECO:0000313" key="1">
    <source>
        <dbReference type="EMBL" id="KAF2752489.1"/>
    </source>
</evidence>
<keyword evidence="2" id="KW-1185">Reference proteome</keyword>
<evidence type="ECO:0000313" key="2">
    <source>
        <dbReference type="Proteomes" id="UP000799437"/>
    </source>
</evidence>
<dbReference type="AlphaFoldDB" id="A0A6A6VRF9"/>
<gene>
    <name evidence="1" type="ORF">EJ05DRAFT_490861</name>
</gene>
<dbReference type="RefSeq" id="XP_033594947.1">
    <property type="nucleotide sequence ID" value="XM_033745928.1"/>
</dbReference>
<organism evidence="1 2">
    <name type="scientific">Pseudovirgaria hyperparasitica</name>
    <dbReference type="NCBI Taxonomy" id="470096"/>
    <lineage>
        <taxon>Eukaryota</taxon>
        <taxon>Fungi</taxon>
        <taxon>Dikarya</taxon>
        <taxon>Ascomycota</taxon>
        <taxon>Pezizomycotina</taxon>
        <taxon>Dothideomycetes</taxon>
        <taxon>Dothideomycetes incertae sedis</taxon>
        <taxon>Acrospermales</taxon>
        <taxon>Acrospermaceae</taxon>
        <taxon>Pseudovirgaria</taxon>
    </lineage>
</organism>
<reference evidence="1" key="1">
    <citation type="journal article" date="2020" name="Stud. Mycol.">
        <title>101 Dothideomycetes genomes: a test case for predicting lifestyles and emergence of pathogens.</title>
        <authorList>
            <person name="Haridas S."/>
            <person name="Albert R."/>
            <person name="Binder M."/>
            <person name="Bloem J."/>
            <person name="Labutti K."/>
            <person name="Salamov A."/>
            <person name="Andreopoulos B."/>
            <person name="Baker S."/>
            <person name="Barry K."/>
            <person name="Bills G."/>
            <person name="Bluhm B."/>
            <person name="Cannon C."/>
            <person name="Castanera R."/>
            <person name="Culley D."/>
            <person name="Daum C."/>
            <person name="Ezra D."/>
            <person name="Gonzalez J."/>
            <person name="Henrissat B."/>
            <person name="Kuo A."/>
            <person name="Liang C."/>
            <person name="Lipzen A."/>
            <person name="Lutzoni F."/>
            <person name="Magnuson J."/>
            <person name="Mondo S."/>
            <person name="Nolan M."/>
            <person name="Ohm R."/>
            <person name="Pangilinan J."/>
            <person name="Park H.-J."/>
            <person name="Ramirez L."/>
            <person name="Alfaro M."/>
            <person name="Sun H."/>
            <person name="Tritt A."/>
            <person name="Yoshinaga Y."/>
            <person name="Zwiers L.-H."/>
            <person name="Turgeon B."/>
            <person name="Goodwin S."/>
            <person name="Spatafora J."/>
            <person name="Crous P."/>
            <person name="Grigoriev I."/>
        </authorList>
    </citation>
    <scope>NUCLEOTIDE SEQUENCE</scope>
    <source>
        <strain evidence="1">CBS 121739</strain>
    </source>
</reference>
<proteinExistence type="predicted"/>
<dbReference type="Proteomes" id="UP000799437">
    <property type="component" value="Unassembled WGS sequence"/>
</dbReference>
<dbReference type="EMBL" id="ML996615">
    <property type="protein sequence ID" value="KAF2752489.1"/>
    <property type="molecule type" value="Genomic_DNA"/>
</dbReference>
<protein>
    <submittedName>
        <fullName evidence="1">Uncharacterized protein</fullName>
    </submittedName>
</protein>
<name>A0A6A6VRF9_9PEZI</name>
<sequence length="153" mass="17049">MSPEAYSLYSAAPAIVTIELSDLKNSFVSGVHNFSPKSSDYEHLGRVVNVPVTLLVFLPWCNEHCDTIVNFNLVTRHRIELGQPSMSSLNEHNYHAGFLARRQLTYGPHLDPLLLHGASQKGVETGRVFITVGSTQLKRQGAVDEFITFRRLG</sequence>
<accession>A0A6A6VRF9</accession>
<dbReference type="GeneID" id="54486982"/>